<reference evidence="2" key="1">
    <citation type="journal article" date="2019" name="Int. J. Syst. Evol. Microbiol.">
        <title>The Global Catalogue of Microorganisms (GCM) 10K type strain sequencing project: providing services to taxonomists for standard genome sequencing and annotation.</title>
        <authorList>
            <consortium name="The Broad Institute Genomics Platform"/>
            <consortium name="The Broad Institute Genome Sequencing Center for Infectious Disease"/>
            <person name="Wu L."/>
            <person name="Ma J."/>
        </authorList>
    </citation>
    <scope>NUCLEOTIDE SEQUENCE [LARGE SCALE GENOMIC DNA]</scope>
    <source>
        <strain evidence="2">CCUG 58938</strain>
    </source>
</reference>
<gene>
    <name evidence="1" type="ORF">ACFQ21_00310</name>
</gene>
<name>A0ABW3JUV3_9BACT</name>
<accession>A0ABW3JUV3</accession>
<dbReference type="Proteomes" id="UP001597112">
    <property type="component" value="Unassembled WGS sequence"/>
</dbReference>
<proteinExistence type="predicted"/>
<dbReference type="RefSeq" id="WP_377573183.1">
    <property type="nucleotide sequence ID" value="NZ_JBHTKA010000001.1"/>
</dbReference>
<dbReference type="InterPro" id="IPR036397">
    <property type="entry name" value="RNaseH_sf"/>
</dbReference>
<dbReference type="EMBL" id="JBHTKA010000001">
    <property type="protein sequence ID" value="MFD0997720.1"/>
    <property type="molecule type" value="Genomic_DNA"/>
</dbReference>
<evidence type="ECO:0000313" key="2">
    <source>
        <dbReference type="Proteomes" id="UP001597112"/>
    </source>
</evidence>
<evidence type="ECO:0000313" key="1">
    <source>
        <dbReference type="EMBL" id="MFD0997720.1"/>
    </source>
</evidence>
<dbReference type="Gene3D" id="3.30.420.10">
    <property type="entry name" value="Ribonuclease H-like superfamily/Ribonuclease H"/>
    <property type="match status" value="1"/>
</dbReference>
<comment type="caution">
    <text evidence="1">The sequence shown here is derived from an EMBL/GenBank/DDBJ whole genome shotgun (WGS) entry which is preliminary data.</text>
</comment>
<protein>
    <recommendedName>
        <fullName evidence="3">Integrase catalytic domain-containing protein</fullName>
    </recommendedName>
</protein>
<keyword evidence="2" id="KW-1185">Reference proteome</keyword>
<organism evidence="1 2">
    <name type="scientific">Ohtaekwangia kribbensis</name>
    <dbReference type="NCBI Taxonomy" id="688913"/>
    <lineage>
        <taxon>Bacteria</taxon>
        <taxon>Pseudomonadati</taxon>
        <taxon>Bacteroidota</taxon>
        <taxon>Cytophagia</taxon>
        <taxon>Cytophagales</taxon>
        <taxon>Fulvivirgaceae</taxon>
        <taxon>Ohtaekwangia</taxon>
    </lineage>
</organism>
<evidence type="ECO:0008006" key="3">
    <source>
        <dbReference type="Google" id="ProtNLM"/>
    </source>
</evidence>
<sequence length="753" mass="87276">MPLLEGNKIWLFVPELDNSTVGVSLGYIKKKVSESRKLSRPTWKSKKHDLDKRIILIDYDSLPETTKVKLPSRADLIKLSQADTTEVQLNKLQDACDQLADLHSKYTFISDYHFFLKRTESQVKAEDLKQAAGWLRLLNAYKTPKETRTINFNSKAEFRTAVLNKLIENFRAAKAHLYGFKITNLAVLQRKELEWAKAYKEALELYFNEPKIEAERQANEAALGTLIHENFGNNHRRVLGRLNDNEAERILLPSGRIDFSEWNARTLVYLFMNPGKANKFDFENIYRRYQFECKKAGRKPEVEISAIKDFLTSNEVNLYTKRERHGWAEFDKMAPHVYGKEYEYSFSKGGYDGFQVDFNSKIEGKQLMLTVVAVFDYMSEAITGFDVGFVEDGLMVRNMYRNHLNMFEGRSYIEIESDRFSGNLAEDTTQIFSKTCQKISRPIPNDPQGKASNPKSRFVERLLQELNRLAQNFPGWKGTNITSIDKNRKPNPDYRNGNYVEGYAESVKQIIELINIYNHDKYGRTKSRWEKCIENINPKAPAIPRESISMLLNQSTMIAVRNARISFEVNRREYHYAFPEYDQYVHMMEKGYRVKVYFDETDMNTIDVFGENDQYIATLGKTKRVARAKAEQTPEDLKQLGKMTNDRKQFVERVQSVSRKMLEFEASQLGIDISNMSLQDAQEVIAGMKEISPEELFEDALATSYAAQSTDYYQDRLIRSKDIAVPASKKEKKGLDDERRALVREQAKRNGLI</sequence>